<dbReference type="InterPro" id="IPR015943">
    <property type="entry name" value="WD40/YVTN_repeat-like_dom_sf"/>
</dbReference>
<gene>
    <name evidence="2" type="ORF">SHM_28390</name>
</gene>
<keyword evidence="3" id="KW-1185">Reference proteome</keyword>
<sequence>MKKLLTTFSFLTLTMGSSFISTTHNTNEVKLINNFNNINGYQEKTMFSKLINTGLQHDLLHCWTNVDGKIYAGAGNGLWKSTNGNTFTEIKNTGINFDTKNISSLLNVNGIIYLSTYLKNVTKYNEIKSPYATDWYKSIDGGNTFTEIKNTGLRGLFVSSLLNVDGTIYAGTNDGLWKSTDGGNTFNKISTVNIYGKISSLVTTSDGTIYALSSAPSSTEGLWKSTDGGNTFNKISTVNIYGKISSLVTTSDGTIYAGVENFDDLNNLGGLYQSIDNGNTFTEIKNTGITLNEKKLPVFNLLNLNDTIYASSIAGSLLYKQNN</sequence>
<dbReference type="CDD" id="cd15482">
    <property type="entry name" value="Sialidase_non-viral"/>
    <property type="match status" value="1"/>
</dbReference>
<feature type="chain" id="PRO_5046848472" description="Glycosyl hydrolase" evidence="1">
    <location>
        <begin position="21"/>
        <end position="323"/>
    </location>
</feature>
<protein>
    <recommendedName>
        <fullName evidence="4">Glycosyl hydrolase</fullName>
    </recommendedName>
</protein>
<accession>A0ABN6T1P1</accession>
<evidence type="ECO:0000313" key="2">
    <source>
        <dbReference type="EMBL" id="BDT05193.1"/>
    </source>
</evidence>
<keyword evidence="1" id="KW-0732">Signal</keyword>
<dbReference type="PROSITE" id="PS50007">
    <property type="entry name" value="PIPLC_X_DOMAIN"/>
    <property type="match status" value="1"/>
</dbReference>
<name>A0ABN6T1P1_9MOLU</name>
<evidence type="ECO:0008006" key="4">
    <source>
        <dbReference type="Google" id="ProtNLM"/>
    </source>
</evidence>
<dbReference type="SUPFAM" id="SSF110296">
    <property type="entry name" value="Oligoxyloglucan reducing end-specific cellobiohydrolase"/>
    <property type="match status" value="1"/>
</dbReference>
<dbReference type="InterPro" id="IPR052025">
    <property type="entry name" value="Xyloglucanase_GH74"/>
</dbReference>
<organism evidence="2 3">
    <name type="scientific">Spiroplasma ixodetis</name>
    <dbReference type="NCBI Taxonomy" id="2141"/>
    <lineage>
        <taxon>Bacteria</taxon>
        <taxon>Bacillati</taxon>
        <taxon>Mycoplasmatota</taxon>
        <taxon>Mollicutes</taxon>
        <taxon>Entomoplasmatales</taxon>
        <taxon>Spiroplasmataceae</taxon>
        <taxon>Spiroplasma</taxon>
    </lineage>
</organism>
<feature type="signal peptide" evidence="1">
    <location>
        <begin position="1"/>
        <end position="20"/>
    </location>
</feature>
<evidence type="ECO:0000313" key="3">
    <source>
        <dbReference type="Proteomes" id="UP001163387"/>
    </source>
</evidence>
<proteinExistence type="predicted"/>
<dbReference type="Proteomes" id="UP001163387">
    <property type="component" value="Chromosome"/>
</dbReference>
<dbReference type="EMBL" id="AP026933">
    <property type="protein sequence ID" value="BDT05193.1"/>
    <property type="molecule type" value="Genomic_DNA"/>
</dbReference>
<dbReference type="PANTHER" id="PTHR43739">
    <property type="entry name" value="XYLOGLUCANASE (EUROFUNG)"/>
    <property type="match status" value="1"/>
</dbReference>
<dbReference type="Gene3D" id="2.130.10.10">
    <property type="entry name" value="YVTN repeat-like/Quinoprotein amine dehydrogenase"/>
    <property type="match status" value="2"/>
</dbReference>
<reference evidence="2 3" key="1">
    <citation type="journal article" date="2022" name="Front. Microbiol.">
        <title>Male-killing mechanisms vary between Spiroplasma species.</title>
        <authorList>
            <person name="Arai H."/>
            <person name="Inoue M."/>
            <person name="Kageyama D."/>
        </authorList>
    </citation>
    <scope>NUCLEOTIDE SEQUENCE [LARGE SCALE GENOMIC DNA]</scope>
    <source>
        <strain evidence="3">sHm</strain>
    </source>
</reference>
<dbReference type="RefSeq" id="WP_281748736.1">
    <property type="nucleotide sequence ID" value="NZ_AP026933.1"/>
</dbReference>
<evidence type="ECO:0000256" key="1">
    <source>
        <dbReference type="SAM" id="SignalP"/>
    </source>
</evidence>
<dbReference type="PANTHER" id="PTHR43739:SF5">
    <property type="entry name" value="EXO-ALPHA-SIALIDASE"/>
    <property type="match status" value="1"/>
</dbReference>